<dbReference type="HOGENOM" id="CLU_2952963_0_0_7"/>
<dbReference type="OrthoDB" id="9784339at2"/>
<evidence type="ECO:0000313" key="1">
    <source>
        <dbReference type="EMBL" id="AGF77103.1"/>
    </source>
</evidence>
<accession>M1P0R4</accession>
<dbReference type="SUPFAM" id="SSF52788">
    <property type="entry name" value="Phosphotyrosine protein phosphatases I"/>
    <property type="match status" value="1"/>
</dbReference>
<dbReference type="Proteomes" id="UP000011721">
    <property type="component" value="Chromosome"/>
</dbReference>
<proteinExistence type="predicted"/>
<gene>
    <name evidence="1" type="ordered locus">UWK_00522</name>
</gene>
<keyword evidence="2" id="KW-1185">Reference proteome</keyword>
<reference evidence="2" key="1">
    <citation type="journal article" date="2013" name="Stand. Genomic Sci.">
        <title>Complete genome sequence of Desulfocapsa sulfexigens, a marine deltaproteobacterium specialized in disproportionating inorganic sulfur compounds.</title>
        <authorList>
            <person name="Finster K.W."/>
            <person name="Kjeldsen K.U."/>
            <person name="Kube M."/>
            <person name="Reinhardt R."/>
            <person name="Mussmann M."/>
            <person name="Amann R."/>
            <person name="Schreiber L."/>
        </authorList>
    </citation>
    <scope>NUCLEOTIDE SEQUENCE [LARGE SCALE GENOMIC DNA]</scope>
    <source>
        <strain evidence="2">DSM 10523 / SB164P1</strain>
    </source>
</reference>
<dbReference type="RefSeq" id="WP_015402801.1">
    <property type="nucleotide sequence ID" value="NC_020304.1"/>
</dbReference>
<organism evidence="1 2">
    <name type="scientific">Desulfocapsa sulfexigens (strain DSM 10523 / SB164P1)</name>
    <dbReference type="NCBI Taxonomy" id="1167006"/>
    <lineage>
        <taxon>Bacteria</taxon>
        <taxon>Pseudomonadati</taxon>
        <taxon>Thermodesulfobacteriota</taxon>
        <taxon>Desulfobulbia</taxon>
        <taxon>Desulfobulbales</taxon>
        <taxon>Desulfocapsaceae</taxon>
        <taxon>Desulfocapsa</taxon>
    </lineage>
</organism>
<dbReference type="InterPro" id="IPR036196">
    <property type="entry name" value="Ptyr_pPase_sf"/>
</dbReference>
<name>M1P0R4_DESSD</name>
<protein>
    <submittedName>
        <fullName evidence="1">Protein-tyrosine-phosphatase</fullName>
    </submittedName>
</protein>
<dbReference type="AlphaFoldDB" id="M1P0R4"/>
<dbReference type="STRING" id="1167006.UWK_00522"/>
<dbReference type="eggNOG" id="COG0394">
    <property type="taxonomic scope" value="Bacteria"/>
</dbReference>
<evidence type="ECO:0000313" key="2">
    <source>
        <dbReference type="Proteomes" id="UP000011721"/>
    </source>
</evidence>
<sequence>MDAFNVLFICEHNTGRSQMVEAYLEKVREIRNQIKSKVMEFIQDVKRKGLKIFIEDTEQ</sequence>
<dbReference type="KEGG" id="dsf:UWK_00522"/>
<dbReference type="Gene3D" id="3.40.50.2300">
    <property type="match status" value="1"/>
</dbReference>
<dbReference type="EMBL" id="CP003985">
    <property type="protein sequence ID" value="AGF77103.1"/>
    <property type="molecule type" value="Genomic_DNA"/>
</dbReference>